<dbReference type="Proteomes" id="UP000176192">
    <property type="component" value="Unassembled WGS sequence"/>
</dbReference>
<keyword evidence="1" id="KW-0812">Transmembrane</keyword>
<accession>A0A1F6YC17</accession>
<name>A0A1F6YC17_9BACT</name>
<feature type="transmembrane region" description="Helical" evidence="1">
    <location>
        <begin position="12"/>
        <end position="31"/>
    </location>
</feature>
<keyword evidence="1" id="KW-0472">Membrane</keyword>
<comment type="caution">
    <text evidence="2">The sequence shown here is derived from an EMBL/GenBank/DDBJ whole genome shotgun (WGS) entry which is preliminary data.</text>
</comment>
<dbReference type="STRING" id="1801797.A3G06_00535"/>
<organism evidence="2 3">
    <name type="scientific">Candidatus Nomurabacteria bacterium RIFCSPLOWO2_12_FULL_46_14</name>
    <dbReference type="NCBI Taxonomy" id="1801797"/>
    <lineage>
        <taxon>Bacteria</taxon>
        <taxon>Candidatus Nomuraibacteriota</taxon>
    </lineage>
</organism>
<proteinExistence type="predicted"/>
<protein>
    <submittedName>
        <fullName evidence="2">Uncharacterized protein</fullName>
    </submittedName>
</protein>
<reference evidence="2 3" key="1">
    <citation type="journal article" date="2016" name="Nat. Commun.">
        <title>Thousands of microbial genomes shed light on interconnected biogeochemical processes in an aquifer system.</title>
        <authorList>
            <person name="Anantharaman K."/>
            <person name="Brown C.T."/>
            <person name="Hug L.A."/>
            <person name="Sharon I."/>
            <person name="Castelle C.J."/>
            <person name="Probst A.J."/>
            <person name="Thomas B.C."/>
            <person name="Singh A."/>
            <person name="Wilkins M.J."/>
            <person name="Karaoz U."/>
            <person name="Brodie E.L."/>
            <person name="Williams K.H."/>
            <person name="Hubbard S.S."/>
            <person name="Banfield J.F."/>
        </authorList>
    </citation>
    <scope>NUCLEOTIDE SEQUENCE [LARGE SCALE GENOMIC DNA]</scope>
</reference>
<evidence type="ECO:0000313" key="3">
    <source>
        <dbReference type="Proteomes" id="UP000176192"/>
    </source>
</evidence>
<dbReference type="AlphaFoldDB" id="A0A1F6YC17"/>
<sequence>MFYDKKNRGISIIGLLLLGVLVIVVLGYFGVSLREVSQNPDVKDNLNYVEEESTGFWNTYLKRPASYLWNDVWVTLFWRPFIDNMQRIRDKLPTDIELNSPGVNI</sequence>
<dbReference type="EMBL" id="MFVV01000012">
    <property type="protein sequence ID" value="OGJ03928.1"/>
    <property type="molecule type" value="Genomic_DNA"/>
</dbReference>
<keyword evidence="1" id="KW-1133">Transmembrane helix</keyword>
<evidence type="ECO:0000256" key="1">
    <source>
        <dbReference type="SAM" id="Phobius"/>
    </source>
</evidence>
<evidence type="ECO:0000313" key="2">
    <source>
        <dbReference type="EMBL" id="OGJ03928.1"/>
    </source>
</evidence>
<gene>
    <name evidence="2" type="ORF">A3G06_00535</name>
</gene>